<proteinExistence type="predicted"/>
<dbReference type="Proteomes" id="UP001295794">
    <property type="component" value="Unassembled WGS sequence"/>
</dbReference>
<dbReference type="InterPro" id="IPR008972">
    <property type="entry name" value="Cupredoxin"/>
</dbReference>
<feature type="signal peptide" evidence="1">
    <location>
        <begin position="1"/>
        <end position="19"/>
    </location>
</feature>
<evidence type="ECO:0000313" key="3">
    <source>
        <dbReference type="Proteomes" id="UP001295794"/>
    </source>
</evidence>
<accession>A0AAD2K7M1</accession>
<dbReference type="AlphaFoldDB" id="A0AAD2K7M1"/>
<dbReference type="PANTHER" id="PTHR34883">
    <property type="entry name" value="SERINE-RICH PROTEIN, PUTATIVE-RELATED-RELATED"/>
    <property type="match status" value="1"/>
</dbReference>
<evidence type="ECO:0000256" key="1">
    <source>
        <dbReference type="SAM" id="SignalP"/>
    </source>
</evidence>
<evidence type="ECO:0000313" key="2">
    <source>
        <dbReference type="EMBL" id="CAK5283690.1"/>
    </source>
</evidence>
<feature type="chain" id="PRO_5041904819" evidence="1">
    <location>
        <begin position="20"/>
        <end position="271"/>
    </location>
</feature>
<comment type="caution">
    <text evidence="2">The sequence shown here is derived from an EMBL/GenBank/DDBJ whole genome shotgun (WGS) entry which is preliminary data.</text>
</comment>
<keyword evidence="3" id="KW-1185">Reference proteome</keyword>
<dbReference type="CDD" id="cd00920">
    <property type="entry name" value="Cupredoxin"/>
    <property type="match status" value="1"/>
</dbReference>
<reference evidence="2" key="1">
    <citation type="submission" date="2023-11" db="EMBL/GenBank/DDBJ databases">
        <authorList>
            <person name="De Vega J J."/>
            <person name="De Vega J J."/>
        </authorList>
    </citation>
    <scope>NUCLEOTIDE SEQUENCE</scope>
</reference>
<name>A0AAD2K7M1_9AGAR</name>
<sequence length="271" mass="26546">MQFAKTALALLASALYVAAQNQTVTVQVGGTATLAGGVFQFIPSSITATNGSVVTFQFTGNPGNHSVTQSSFADPCNPLSGGFDSGWIFLNSTSVTAAQSPTWELTITDDSKRGDLVPFRMSVQSITDAAFPTAIWFYCKQLKPSPHCKAGMVGSINAPASGNTYSSFKANAVAFTATPGQAQGGLVGVGASASAVPVLPSAATLAPGTLTGSAAAASATAPGASSAASGSASASASASPTSGAAGAASLGGSAQALALLVVFATGGFMLF</sequence>
<organism evidence="2 3">
    <name type="scientific">Mycena citricolor</name>
    <dbReference type="NCBI Taxonomy" id="2018698"/>
    <lineage>
        <taxon>Eukaryota</taxon>
        <taxon>Fungi</taxon>
        <taxon>Dikarya</taxon>
        <taxon>Basidiomycota</taxon>
        <taxon>Agaricomycotina</taxon>
        <taxon>Agaricomycetes</taxon>
        <taxon>Agaricomycetidae</taxon>
        <taxon>Agaricales</taxon>
        <taxon>Marasmiineae</taxon>
        <taxon>Mycenaceae</taxon>
        <taxon>Mycena</taxon>
    </lineage>
</organism>
<protein>
    <submittedName>
        <fullName evidence="2">Uncharacterized protein</fullName>
    </submittedName>
</protein>
<gene>
    <name evidence="2" type="ORF">MYCIT1_LOCUS36420</name>
</gene>
<dbReference type="PANTHER" id="PTHR34883:SF15">
    <property type="entry name" value="EXTRACELLULAR SERINE-RICH PROTEIN"/>
    <property type="match status" value="1"/>
</dbReference>
<dbReference type="SUPFAM" id="SSF49503">
    <property type="entry name" value="Cupredoxins"/>
    <property type="match status" value="1"/>
</dbReference>
<keyword evidence="1" id="KW-0732">Signal</keyword>
<dbReference type="EMBL" id="CAVNYO010000472">
    <property type="protein sequence ID" value="CAK5283690.1"/>
    <property type="molecule type" value="Genomic_DNA"/>
</dbReference>
<dbReference type="Gene3D" id="2.60.40.420">
    <property type="entry name" value="Cupredoxins - blue copper proteins"/>
    <property type="match status" value="1"/>
</dbReference>
<dbReference type="InterPro" id="IPR052953">
    <property type="entry name" value="Ser-rich/MCO-related"/>
</dbReference>